<dbReference type="GO" id="GO:0005634">
    <property type="term" value="C:nucleus"/>
    <property type="evidence" value="ECO:0007669"/>
    <property type="project" value="TreeGrafter"/>
</dbReference>
<dbReference type="PANTHER" id="PTHR42748:SF8">
    <property type="entry name" value="NMRA-LIKE FAMILY PROTEIN (AFU_ORTHOLOGUE AFUA_8G01860)"/>
    <property type="match status" value="1"/>
</dbReference>
<comment type="similarity">
    <text evidence="1">Belongs to the NmrA-type oxidoreductase family.</text>
</comment>
<dbReference type="GeneID" id="38117085"/>
<dbReference type="Pfam" id="PF05368">
    <property type="entry name" value="NmrA"/>
    <property type="match status" value="1"/>
</dbReference>
<name>A0A3D8RRM3_9EURO</name>
<keyword evidence="2" id="KW-0521">NADP</keyword>
<dbReference type="PANTHER" id="PTHR42748">
    <property type="entry name" value="NITROGEN METABOLITE REPRESSION PROTEIN NMRA FAMILY MEMBER"/>
    <property type="match status" value="1"/>
</dbReference>
<keyword evidence="5" id="KW-1185">Reference proteome</keyword>
<dbReference type="InterPro" id="IPR008030">
    <property type="entry name" value="NmrA-like"/>
</dbReference>
<dbReference type="SUPFAM" id="SSF51735">
    <property type="entry name" value="NAD(P)-binding Rossmann-fold domains"/>
    <property type="match status" value="1"/>
</dbReference>
<evidence type="ECO:0000259" key="3">
    <source>
        <dbReference type="Pfam" id="PF05368"/>
    </source>
</evidence>
<dbReference type="InterPro" id="IPR051164">
    <property type="entry name" value="NmrA-like_oxidored"/>
</dbReference>
<dbReference type="STRING" id="1810919.A0A3D8RRM3"/>
<reference evidence="4 5" key="1">
    <citation type="journal article" date="2018" name="IMA Fungus">
        <title>IMA Genome-F 9: Draft genome sequence of Annulohypoxylon stygium, Aspergillus mulundensis, Berkeleyomyces basicola (syn. Thielaviopsis basicola), Ceratocystis smalleyi, two Cercospora beticola strains, Coleophoma cylindrospora, Fusarium fracticaudum, Phialophora cf. hyalina, and Morchella septimelata.</title>
        <authorList>
            <person name="Wingfield B.D."/>
            <person name="Bills G.F."/>
            <person name="Dong Y."/>
            <person name="Huang W."/>
            <person name="Nel W.J."/>
            <person name="Swalarsk-Parry B.S."/>
            <person name="Vaghefi N."/>
            <person name="Wilken P.M."/>
            <person name="An Z."/>
            <person name="de Beer Z.W."/>
            <person name="De Vos L."/>
            <person name="Chen L."/>
            <person name="Duong T.A."/>
            <person name="Gao Y."/>
            <person name="Hammerbacher A."/>
            <person name="Kikkert J.R."/>
            <person name="Li Y."/>
            <person name="Li H."/>
            <person name="Li K."/>
            <person name="Li Q."/>
            <person name="Liu X."/>
            <person name="Ma X."/>
            <person name="Naidoo K."/>
            <person name="Pethybridge S.J."/>
            <person name="Sun J."/>
            <person name="Steenkamp E.T."/>
            <person name="van der Nest M.A."/>
            <person name="van Wyk S."/>
            <person name="Wingfield M.J."/>
            <person name="Xiong C."/>
            <person name="Yue Q."/>
            <person name="Zhang X."/>
        </authorList>
    </citation>
    <scope>NUCLEOTIDE SEQUENCE [LARGE SCALE GENOMIC DNA]</scope>
    <source>
        <strain evidence="4 5">DSM 5745</strain>
    </source>
</reference>
<evidence type="ECO:0000256" key="2">
    <source>
        <dbReference type="ARBA" id="ARBA00022857"/>
    </source>
</evidence>
<evidence type="ECO:0000313" key="5">
    <source>
        <dbReference type="Proteomes" id="UP000256690"/>
    </source>
</evidence>
<dbReference type="OrthoDB" id="419598at2759"/>
<evidence type="ECO:0000256" key="1">
    <source>
        <dbReference type="ARBA" id="ARBA00006328"/>
    </source>
</evidence>
<dbReference type="Gene3D" id="3.40.50.720">
    <property type="entry name" value="NAD(P)-binding Rossmann-like Domain"/>
    <property type="match status" value="1"/>
</dbReference>
<dbReference type="Proteomes" id="UP000256690">
    <property type="component" value="Unassembled WGS sequence"/>
</dbReference>
<proteinExistence type="inferred from homology"/>
<dbReference type="RefSeq" id="XP_026603035.1">
    <property type="nucleotide sequence ID" value="XM_026748731.1"/>
</dbReference>
<accession>A0A3D8RRM3</accession>
<sequence>MSPRKVIVFGATGAVGSAAARTAHSHGAKVFLALRNISKPVPGLSATEEQNAGYERVQADLTQPDTVHDAVSKTGATHAFIYAAMGASSDHLFSTAEALKTAGIESIVMLSSIGVQGDLRAIQPDNFSGYAHAQVELSLESVFGSQGYVAVRPAFFANNSLWWQRQIVEDGEVKWAFPDSKFDYISPEDIGAVCGTILAGAYEGGHESPVCLFGPEIGLSVVDAIEVIGRVINKPVKFTKVSPDEQIQVLVERSGMPEFIARIVTGQFARDSENKGEGVGEITPEIRGNVERYLKRPAMRFSEWVELNKDKFGA</sequence>
<evidence type="ECO:0000313" key="4">
    <source>
        <dbReference type="EMBL" id="RDW76723.1"/>
    </source>
</evidence>
<comment type="caution">
    <text evidence="4">The sequence shown here is derived from an EMBL/GenBank/DDBJ whole genome shotgun (WGS) entry which is preliminary data.</text>
</comment>
<dbReference type="AlphaFoldDB" id="A0A3D8RRM3"/>
<organism evidence="4 5">
    <name type="scientific">Aspergillus mulundensis</name>
    <dbReference type="NCBI Taxonomy" id="1810919"/>
    <lineage>
        <taxon>Eukaryota</taxon>
        <taxon>Fungi</taxon>
        <taxon>Dikarya</taxon>
        <taxon>Ascomycota</taxon>
        <taxon>Pezizomycotina</taxon>
        <taxon>Eurotiomycetes</taxon>
        <taxon>Eurotiomycetidae</taxon>
        <taxon>Eurotiales</taxon>
        <taxon>Aspergillaceae</taxon>
        <taxon>Aspergillus</taxon>
        <taxon>Aspergillus subgen. Nidulantes</taxon>
    </lineage>
</organism>
<protein>
    <recommendedName>
        <fullName evidence="3">NmrA-like domain-containing protein</fullName>
    </recommendedName>
</protein>
<dbReference type="EMBL" id="PVWQ01000007">
    <property type="protein sequence ID" value="RDW76723.1"/>
    <property type="molecule type" value="Genomic_DNA"/>
</dbReference>
<gene>
    <name evidence="4" type="ORF">DSM5745_06715</name>
</gene>
<dbReference type="InterPro" id="IPR036291">
    <property type="entry name" value="NAD(P)-bd_dom_sf"/>
</dbReference>
<feature type="domain" description="NmrA-like" evidence="3">
    <location>
        <begin position="5"/>
        <end position="258"/>
    </location>
</feature>